<dbReference type="Pfam" id="PF00535">
    <property type="entry name" value="Glycos_transf_2"/>
    <property type="match status" value="1"/>
</dbReference>
<dbReference type="AlphaFoldDB" id="A0A1K0JG01"/>
<gene>
    <name evidence="2" type="ORF">CNECB9_1640017</name>
</gene>
<name>A0A1K0JG01_CUPNE</name>
<dbReference type="GO" id="GO:0016757">
    <property type="term" value="F:glycosyltransferase activity"/>
    <property type="evidence" value="ECO:0007669"/>
    <property type="project" value="UniProtKB-KW"/>
</dbReference>
<accession>A0A1K0JG01</accession>
<dbReference type="PANTHER" id="PTHR48090">
    <property type="entry name" value="UNDECAPRENYL-PHOSPHATE 4-DEOXY-4-FORMAMIDO-L-ARABINOSE TRANSFERASE-RELATED"/>
    <property type="match status" value="1"/>
</dbReference>
<sequence>MPQQAMPGPALVAGGSACPMSGAEPSATHLVLIPSYNPGVRLHEVLHAARAAWTPVWVVVDGSTDGSDQWLLAQAATDPGLRVLVLPHNRGKGTAVLHGIDAAAAAGFTHVLVMDSDGQHPAHLIPQFMAISQRNPGAMVLGRPVFDASAPRERVYWRRMSNFWADVETLWAGIGDSLYGFRVYPIAPLRAVMRESRWMRRFDFDPEAAVRLCWRGVRPINADAPVRYFGQREGGVSHFRYLRDNLLLTGMHLRLLAGFVLRLPVLVWQRLRRATGGASCRPKA</sequence>
<dbReference type="RefSeq" id="WP_340521350.1">
    <property type="nucleotide sequence ID" value="NZ_FMSH01000073.1"/>
</dbReference>
<evidence type="ECO:0000313" key="2">
    <source>
        <dbReference type="EMBL" id="SCU74198.1"/>
    </source>
</evidence>
<evidence type="ECO:0000259" key="1">
    <source>
        <dbReference type="Pfam" id="PF00535"/>
    </source>
</evidence>
<dbReference type="InterPro" id="IPR001173">
    <property type="entry name" value="Glyco_trans_2-like"/>
</dbReference>
<dbReference type="InterPro" id="IPR050256">
    <property type="entry name" value="Glycosyltransferase_2"/>
</dbReference>
<dbReference type="EMBL" id="FMSH01000073">
    <property type="protein sequence ID" value="SCU74198.1"/>
    <property type="molecule type" value="Genomic_DNA"/>
</dbReference>
<feature type="domain" description="Glycosyltransferase 2-like" evidence="1">
    <location>
        <begin position="31"/>
        <end position="155"/>
    </location>
</feature>
<dbReference type="CDD" id="cd04179">
    <property type="entry name" value="DPM_DPG-synthase_like"/>
    <property type="match status" value="1"/>
</dbReference>
<keyword evidence="2" id="KW-0808">Transferase</keyword>
<dbReference type="InterPro" id="IPR029044">
    <property type="entry name" value="Nucleotide-diphossugar_trans"/>
</dbReference>
<organism evidence="2">
    <name type="scientific">Cupriavidus necator</name>
    <name type="common">Alcaligenes eutrophus</name>
    <name type="synonym">Ralstonia eutropha</name>
    <dbReference type="NCBI Taxonomy" id="106590"/>
    <lineage>
        <taxon>Bacteria</taxon>
        <taxon>Pseudomonadati</taxon>
        <taxon>Pseudomonadota</taxon>
        <taxon>Betaproteobacteria</taxon>
        <taxon>Burkholderiales</taxon>
        <taxon>Burkholderiaceae</taxon>
        <taxon>Cupriavidus</taxon>
    </lineage>
</organism>
<dbReference type="Gene3D" id="3.90.550.10">
    <property type="entry name" value="Spore Coat Polysaccharide Biosynthesis Protein SpsA, Chain A"/>
    <property type="match status" value="1"/>
</dbReference>
<dbReference type="PANTHER" id="PTHR48090:SF7">
    <property type="entry name" value="RFBJ PROTEIN"/>
    <property type="match status" value="1"/>
</dbReference>
<dbReference type="SUPFAM" id="SSF53448">
    <property type="entry name" value="Nucleotide-diphospho-sugar transferases"/>
    <property type="match status" value="1"/>
</dbReference>
<proteinExistence type="predicted"/>
<protein>
    <submittedName>
        <fullName evidence="2">Glycosyltransferase</fullName>
        <ecNumber evidence="2">2.4.-.-</ecNumber>
    </submittedName>
</protein>
<reference evidence="2" key="1">
    <citation type="submission" date="2016-09" db="EMBL/GenBank/DDBJ databases">
        <authorList>
            <person name="Capua I."/>
            <person name="De Benedictis P."/>
            <person name="Joannis T."/>
            <person name="Lombin L.H."/>
            <person name="Cattoli G."/>
        </authorList>
    </citation>
    <scope>NUCLEOTIDE SEQUENCE</scope>
    <source>
        <strain evidence="2">B9</strain>
    </source>
</reference>
<keyword evidence="2" id="KW-0328">Glycosyltransferase</keyword>
<dbReference type="EC" id="2.4.-.-" evidence="2"/>